<evidence type="ECO:0000313" key="3">
    <source>
        <dbReference type="Proteomes" id="UP000566711"/>
    </source>
</evidence>
<dbReference type="EMBL" id="JACEZS010000001">
    <property type="protein sequence ID" value="MBA5604195.1"/>
    <property type="molecule type" value="Genomic_DNA"/>
</dbReference>
<feature type="transmembrane region" description="Helical" evidence="1">
    <location>
        <begin position="51"/>
        <end position="71"/>
    </location>
</feature>
<evidence type="ECO:0000256" key="1">
    <source>
        <dbReference type="SAM" id="Phobius"/>
    </source>
</evidence>
<feature type="transmembrane region" description="Helical" evidence="1">
    <location>
        <begin position="21"/>
        <end position="45"/>
    </location>
</feature>
<dbReference type="RefSeq" id="WP_182213521.1">
    <property type="nucleotide sequence ID" value="NZ_JACEZS010000001.1"/>
</dbReference>
<dbReference type="AlphaFoldDB" id="A0A7W2EEI2"/>
<gene>
    <name evidence="2" type="ORF">H3H36_02305</name>
</gene>
<sequence length="145" mass="16087">MVKTVLSSQTRLRASWRSFRALPIWVQLWVGAVLVPVNAASFLMLDLWTGRVVTIAASLVTLTNLPIMIIDGGMSKRMSLPHLLIWGPLEYLLIARLIELGGLSAPSALEWRLGLIIVLVNGISLAFDVLESWRWLKGDRTVAGR</sequence>
<dbReference type="Proteomes" id="UP000566711">
    <property type="component" value="Unassembled WGS sequence"/>
</dbReference>
<protein>
    <submittedName>
        <fullName evidence="2">Uncharacterized protein</fullName>
    </submittedName>
</protein>
<keyword evidence="3" id="KW-1185">Reference proteome</keyword>
<keyword evidence="1" id="KW-1133">Transmembrane helix</keyword>
<comment type="caution">
    <text evidence="2">The sequence shown here is derived from an EMBL/GenBank/DDBJ whole genome shotgun (WGS) entry which is preliminary data.</text>
</comment>
<evidence type="ECO:0000313" key="2">
    <source>
        <dbReference type="EMBL" id="MBA5604195.1"/>
    </source>
</evidence>
<keyword evidence="1" id="KW-0812">Transmembrane</keyword>
<organism evidence="2 3">
    <name type="scientific">Rugamonas fusca</name>
    <dbReference type="NCBI Taxonomy" id="2758568"/>
    <lineage>
        <taxon>Bacteria</taxon>
        <taxon>Pseudomonadati</taxon>
        <taxon>Pseudomonadota</taxon>
        <taxon>Betaproteobacteria</taxon>
        <taxon>Burkholderiales</taxon>
        <taxon>Oxalobacteraceae</taxon>
        <taxon>Telluria group</taxon>
        <taxon>Rugamonas</taxon>
    </lineage>
</organism>
<reference evidence="2 3" key="1">
    <citation type="submission" date="2020-07" db="EMBL/GenBank/DDBJ databases">
        <title>Novel species isolated from subtropical streams in China.</title>
        <authorList>
            <person name="Lu H."/>
        </authorList>
    </citation>
    <scope>NUCLEOTIDE SEQUENCE [LARGE SCALE GENOMIC DNA]</scope>
    <source>
        <strain evidence="2 3">FT3S</strain>
    </source>
</reference>
<keyword evidence="1" id="KW-0472">Membrane</keyword>
<proteinExistence type="predicted"/>
<name>A0A7W2EEI2_9BURK</name>
<accession>A0A7W2EEI2</accession>